<dbReference type="GO" id="GO:0050660">
    <property type="term" value="F:flavin adenine dinucleotide binding"/>
    <property type="evidence" value="ECO:0007669"/>
    <property type="project" value="InterPro"/>
</dbReference>
<dbReference type="GO" id="GO:0006552">
    <property type="term" value="P:L-leucine catabolic process"/>
    <property type="evidence" value="ECO:0007669"/>
    <property type="project" value="TreeGrafter"/>
</dbReference>
<dbReference type="GO" id="GO:0004497">
    <property type="term" value="F:monooxygenase activity"/>
    <property type="evidence" value="ECO:0007669"/>
    <property type="project" value="UniProtKB-KW"/>
</dbReference>
<name>A0A0R2YF13_9PSED</name>
<evidence type="ECO:0000259" key="3">
    <source>
        <dbReference type="Pfam" id="PF08028"/>
    </source>
</evidence>
<keyword evidence="1" id="KW-0560">Oxidoreductase</keyword>
<dbReference type="InterPro" id="IPR009100">
    <property type="entry name" value="AcylCoA_DH/oxidase_NM_dom_sf"/>
</dbReference>
<dbReference type="PANTHER" id="PTHR43884">
    <property type="entry name" value="ACYL-COA DEHYDROGENASE"/>
    <property type="match status" value="1"/>
</dbReference>
<dbReference type="InterPro" id="IPR046373">
    <property type="entry name" value="Acyl-CoA_Oxase/DH_mid-dom_sf"/>
</dbReference>
<organism evidence="4 5">
    <name type="scientific">Pseudomonas libanensis</name>
    <dbReference type="NCBI Taxonomy" id="75588"/>
    <lineage>
        <taxon>Bacteria</taxon>
        <taxon>Pseudomonadati</taxon>
        <taxon>Pseudomonadota</taxon>
        <taxon>Gammaproteobacteria</taxon>
        <taxon>Pseudomonadales</taxon>
        <taxon>Pseudomonadaceae</taxon>
        <taxon>Pseudomonas</taxon>
    </lineage>
</organism>
<dbReference type="Gene3D" id="1.10.540.10">
    <property type="entry name" value="Acyl-CoA dehydrogenase/oxidase, N-terminal domain"/>
    <property type="match status" value="1"/>
</dbReference>
<dbReference type="PIRSF" id="PIRSF016578">
    <property type="entry name" value="HsaA"/>
    <property type="match status" value="1"/>
</dbReference>
<dbReference type="AlphaFoldDB" id="A0A0R2YF13"/>
<evidence type="ECO:0000313" key="4">
    <source>
        <dbReference type="EMBL" id="KRP45724.1"/>
    </source>
</evidence>
<evidence type="ECO:0000256" key="1">
    <source>
        <dbReference type="ARBA" id="ARBA00023002"/>
    </source>
</evidence>
<dbReference type="SUPFAM" id="SSF47203">
    <property type="entry name" value="Acyl-CoA dehydrogenase C-terminal domain-like"/>
    <property type="match status" value="1"/>
</dbReference>
<proteinExistence type="predicted"/>
<feature type="domain" description="Acyl-CoA dehydrogenase C-terminal" evidence="3">
    <location>
        <begin position="239"/>
        <end position="373"/>
    </location>
</feature>
<sequence length="410" mass="44580">MTTYEQAPARHLHSETEAIDAAREIAVEIASIAADTQQNGQLPWRQAQLLSESGITAIGVPKAFGGLGASVQTIVETVRIISVADGGVGQLLQIHNVMLRGIFNGYPDAVRDRLVSDVLAGKRFGNALAEVGGKNKFALKTRVERREDGALILNGSKFYSTGSYLAEWISLTAASEDGGAGVLLNRNTPGLTLVDDWDAFGQNNSVSGTVNFDNIVLDDDFVSRRKGPMKRTGLTFPQILHAAIDTGIAAGALSAAVDYLKHNARPWVESGVDHANEEPHIIKQIGEYAVALRAAESLLRDAARIFDRHEQDPENKELQDELILSVATARAHSDSASLKISSDIFSLLGASSSLSKWNLDRFWRNARVHTTHDPIRWRLHHVGNYYLNGVDPGEYTAILNAKETQGATRK</sequence>
<keyword evidence="4" id="KW-0503">Monooxygenase</keyword>
<evidence type="ECO:0000313" key="5">
    <source>
        <dbReference type="Proteomes" id="UP000051446"/>
    </source>
</evidence>
<gene>
    <name evidence="4" type="ORF">TU73_11275</name>
</gene>
<dbReference type="Gene3D" id="2.40.110.10">
    <property type="entry name" value="Butyryl-CoA Dehydrogenase, subunit A, domain 2"/>
    <property type="match status" value="1"/>
</dbReference>
<dbReference type="InterPro" id="IPR013786">
    <property type="entry name" value="AcylCoA_DH/ox_N"/>
</dbReference>
<accession>A0A0R2YF13</accession>
<feature type="domain" description="Acyl-CoA dehydrogenase/oxidase N-terminal" evidence="2">
    <location>
        <begin position="19"/>
        <end position="121"/>
    </location>
</feature>
<dbReference type="Gene3D" id="1.20.140.10">
    <property type="entry name" value="Butyryl-CoA Dehydrogenase, subunit A, domain 3"/>
    <property type="match status" value="1"/>
</dbReference>
<dbReference type="Proteomes" id="UP000051446">
    <property type="component" value="Unassembled WGS sequence"/>
</dbReference>
<dbReference type="PANTHER" id="PTHR43884:SF12">
    <property type="entry name" value="ISOVALERYL-COA DEHYDROGENASE, MITOCHONDRIAL-RELATED"/>
    <property type="match status" value="1"/>
</dbReference>
<dbReference type="InterPro" id="IPR037069">
    <property type="entry name" value="AcylCoA_DH/ox_N_sf"/>
</dbReference>
<protein>
    <submittedName>
        <fullName evidence="4">Monooxygenase</fullName>
    </submittedName>
</protein>
<dbReference type="PATRIC" id="fig|75588.4.peg.4659"/>
<reference evidence="4 5" key="1">
    <citation type="submission" date="2015-02" db="EMBL/GenBank/DDBJ databases">
        <title>Pseudomonas helleri sp. nov. and Pseudomonas weihenstephanensis sp. nov., isolated from raw cows milk.</title>
        <authorList>
            <person name="von Neubeck M."/>
            <person name="Huptas C."/>
            <person name="Wenning M."/>
            <person name="Scherer S."/>
        </authorList>
    </citation>
    <scope>NUCLEOTIDE SEQUENCE [LARGE SCALE GENOMIC DNA]</scope>
    <source>
        <strain evidence="4 5">DSM 17149</strain>
    </source>
</reference>
<dbReference type="GO" id="GO:0008470">
    <property type="term" value="F:3-methylbutanoyl-CoA dehydrogenase activity"/>
    <property type="evidence" value="ECO:0007669"/>
    <property type="project" value="TreeGrafter"/>
</dbReference>
<comment type="caution">
    <text evidence="4">The sequence shown here is derived from an EMBL/GenBank/DDBJ whole genome shotgun (WGS) entry which is preliminary data.</text>
</comment>
<evidence type="ECO:0000259" key="2">
    <source>
        <dbReference type="Pfam" id="PF02771"/>
    </source>
</evidence>
<dbReference type="SUPFAM" id="SSF56645">
    <property type="entry name" value="Acyl-CoA dehydrogenase NM domain-like"/>
    <property type="match status" value="1"/>
</dbReference>
<dbReference type="RefSeq" id="WP_057012243.1">
    <property type="nucleotide sequence ID" value="NZ_JYLH01000006.1"/>
</dbReference>
<dbReference type="InterPro" id="IPR036250">
    <property type="entry name" value="AcylCo_DH-like_C"/>
</dbReference>
<dbReference type="Pfam" id="PF08028">
    <property type="entry name" value="Acyl-CoA_dh_2"/>
    <property type="match status" value="1"/>
</dbReference>
<dbReference type="EMBL" id="JYLH01000006">
    <property type="protein sequence ID" value="KRP45724.1"/>
    <property type="molecule type" value="Genomic_DNA"/>
</dbReference>
<dbReference type="Pfam" id="PF02771">
    <property type="entry name" value="Acyl-CoA_dh_N"/>
    <property type="match status" value="1"/>
</dbReference>
<dbReference type="InterPro" id="IPR013107">
    <property type="entry name" value="Acyl-CoA_DH_C"/>
</dbReference>